<comment type="subcellular location">
    <subcellularLocation>
        <location evidence="1">Cytoplasm</location>
    </subcellularLocation>
</comment>
<dbReference type="KEGG" id="tsr:106553617"/>
<dbReference type="PANTHER" id="PTHR15963">
    <property type="entry name" value="GENERAL RECEPTOR FOR PHOSPHOINOSITIDES 1-ASSOCIATED SCAFFOLD PROTEIN-RELATED"/>
    <property type="match status" value="1"/>
</dbReference>
<keyword evidence="2" id="KW-0963">Cytoplasm</keyword>
<dbReference type="RefSeq" id="XP_013927628.1">
    <property type="nucleotide sequence ID" value="XM_014072153.1"/>
</dbReference>
<proteinExistence type="predicted"/>
<dbReference type="InterPro" id="IPR001478">
    <property type="entry name" value="PDZ"/>
</dbReference>
<keyword evidence="4" id="KW-1185">Reference proteome</keyword>
<evidence type="ECO:0000313" key="4">
    <source>
        <dbReference type="Proteomes" id="UP000504617"/>
    </source>
</evidence>
<dbReference type="SMART" id="SM00228">
    <property type="entry name" value="PDZ"/>
    <property type="match status" value="1"/>
</dbReference>
<dbReference type="CTD" id="9595"/>
<accession>A0A6I9YSV2</accession>
<dbReference type="PANTHER" id="PTHR15963:SF1">
    <property type="entry name" value="CYTOHESIN-INTERACTING PROTEIN"/>
    <property type="match status" value="1"/>
</dbReference>
<dbReference type="GO" id="GO:0030155">
    <property type="term" value="P:regulation of cell adhesion"/>
    <property type="evidence" value="ECO:0007669"/>
    <property type="project" value="TreeGrafter"/>
</dbReference>
<dbReference type="Gene3D" id="2.30.42.10">
    <property type="match status" value="1"/>
</dbReference>
<dbReference type="SUPFAM" id="SSF50156">
    <property type="entry name" value="PDZ domain-like"/>
    <property type="match status" value="1"/>
</dbReference>
<sequence length="356" mass="39482">MSLKRLIQQRGNANCGGYCLSSNYSPSLKAIDSPPLDNQTSQMFSDPIGRLSKDCKQLALNRTSSISKSSGPLRKTFKIFKEDNETFGFEIQCQSNHFMESCTYICNVKEGSPASLTGLQHGYILVSINGVSIKGLSHKEQVDMIKSSRNLLRLDTVNEALIMKRMELETKLHCMKKTLHDKLAEIQALCLREKELARGEVCSLPDSAGLEGPNIFGDHAGLESSLGSKPRFSSESSCLSRLSSMTVDSEDSFYQSSVFEDAAKETFSRQSSTEDDCFLPIGSNQVKKTSLRRHRSISVSSNVCRSPSKNGDNFSKIFGTLPRKSRKGSLQRKLLTFIPGLHRAVEEDETRIGQQV</sequence>
<dbReference type="InterPro" id="IPR052122">
    <property type="entry name" value="Intracell_Traff_Signaling_Reg"/>
</dbReference>
<reference evidence="5" key="1">
    <citation type="submission" date="2025-08" db="UniProtKB">
        <authorList>
            <consortium name="RefSeq"/>
        </authorList>
    </citation>
    <scope>IDENTIFICATION</scope>
    <source>
        <tissue evidence="5">Skeletal muscle</tissue>
    </source>
</reference>
<gene>
    <name evidence="5" type="primary">CYTIP</name>
</gene>
<organism evidence="4 5">
    <name type="scientific">Thamnophis sirtalis</name>
    <dbReference type="NCBI Taxonomy" id="35019"/>
    <lineage>
        <taxon>Eukaryota</taxon>
        <taxon>Metazoa</taxon>
        <taxon>Chordata</taxon>
        <taxon>Craniata</taxon>
        <taxon>Vertebrata</taxon>
        <taxon>Euteleostomi</taxon>
        <taxon>Lepidosauria</taxon>
        <taxon>Squamata</taxon>
        <taxon>Bifurcata</taxon>
        <taxon>Unidentata</taxon>
        <taxon>Episquamata</taxon>
        <taxon>Toxicofera</taxon>
        <taxon>Serpentes</taxon>
        <taxon>Colubroidea</taxon>
        <taxon>Colubridae</taxon>
        <taxon>Natricinae</taxon>
        <taxon>Thamnophis</taxon>
    </lineage>
</organism>
<evidence type="ECO:0000256" key="1">
    <source>
        <dbReference type="ARBA" id="ARBA00004496"/>
    </source>
</evidence>
<evidence type="ECO:0000259" key="3">
    <source>
        <dbReference type="PROSITE" id="PS50106"/>
    </source>
</evidence>
<dbReference type="OrthoDB" id="10041077at2759"/>
<evidence type="ECO:0000256" key="2">
    <source>
        <dbReference type="ARBA" id="ARBA00022490"/>
    </source>
</evidence>
<evidence type="ECO:0000313" key="5">
    <source>
        <dbReference type="RefSeq" id="XP_013927628.1"/>
    </source>
</evidence>
<dbReference type="InterPro" id="IPR036034">
    <property type="entry name" value="PDZ_sf"/>
</dbReference>
<dbReference type="Pfam" id="PF00595">
    <property type="entry name" value="PDZ"/>
    <property type="match status" value="1"/>
</dbReference>
<feature type="domain" description="PDZ" evidence="3">
    <location>
        <begin position="76"/>
        <end position="160"/>
    </location>
</feature>
<dbReference type="GO" id="GO:0005938">
    <property type="term" value="C:cell cortex"/>
    <property type="evidence" value="ECO:0007669"/>
    <property type="project" value="TreeGrafter"/>
</dbReference>
<dbReference type="Proteomes" id="UP000504617">
    <property type="component" value="Unplaced"/>
</dbReference>
<dbReference type="AlphaFoldDB" id="A0A6I9YSV2"/>
<dbReference type="GeneID" id="106553617"/>
<protein>
    <submittedName>
        <fullName evidence="5">Cytohesin-interacting protein</fullName>
    </submittedName>
</protein>
<dbReference type="PROSITE" id="PS50106">
    <property type="entry name" value="PDZ"/>
    <property type="match status" value="1"/>
</dbReference>
<name>A0A6I9YSV2_9SAUR</name>